<dbReference type="Pfam" id="PF24758">
    <property type="entry name" value="LRR_At5g56370"/>
    <property type="match status" value="1"/>
</dbReference>
<dbReference type="InterPro" id="IPR032675">
    <property type="entry name" value="LRR_dom_sf"/>
</dbReference>
<dbReference type="OrthoDB" id="1092183at2759"/>
<dbReference type="AlphaFoldDB" id="A0A9W3DJE0"/>
<dbReference type="CDD" id="cd22160">
    <property type="entry name" value="F-box_AtFBL13-like"/>
    <property type="match status" value="1"/>
</dbReference>
<dbReference type="SUPFAM" id="SSF52058">
    <property type="entry name" value="L domain-like"/>
    <property type="match status" value="1"/>
</dbReference>
<evidence type="ECO:0000259" key="1">
    <source>
        <dbReference type="PROSITE" id="PS50181"/>
    </source>
</evidence>
<dbReference type="GeneID" id="130510985"/>
<evidence type="ECO:0000313" key="3">
    <source>
        <dbReference type="RefSeq" id="XP_056863736.1"/>
    </source>
</evidence>
<dbReference type="Pfam" id="PF00646">
    <property type="entry name" value="F-box"/>
    <property type="match status" value="1"/>
</dbReference>
<dbReference type="InterPro" id="IPR050232">
    <property type="entry name" value="FBL13/AtMIF1-like"/>
</dbReference>
<dbReference type="Gene3D" id="1.20.1280.50">
    <property type="match status" value="1"/>
</dbReference>
<dbReference type="InterPro" id="IPR055411">
    <property type="entry name" value="LRR_FXL15/At3g58940/PEG3-like"/>
</dbReference>
<dbReference type="InterPro" id="IPR001810">
    <property type="entry name" value="F-box_dom"/>
</dbReference>
<dbReference type="InterPro" id="IPR006566">
    <property type="entry name" value="FBD"/>
</dbReference>
<reference evidence="3" key="2">
    <citation type="submission" date="2025-08" db="UniProtKB">
        <authorList>
            <consortium name="RefSeq"/>
        </authorList>
    </citation>
    <scope>IDENTIFICATION</scope>
    <source>
        <tissue evidence="3">Leaf</tissue>
    </source>
</reference>
<name>A0A9W3DJE0_RAPSA</name>
<dbReference type="PANTHER" id="PTHR31900:SF34">
    <property type="entry name" value="EMB|CAB62440.1-RELATED"/>
    <property type="match status" value="1"/>
</dbReference>
<feature type="domain" description="F-box" evidence="1">
    <location>
        <begin position="14"/>
        <end position="63"/>
    </location>
</feature>
<organism evidence="2 3">
    <name type="scientific">Raphanus sativus</name>
    <name type="common">Radish</name>
    <name type="synonym">Raphanus raphanistrum var. sativus</name>
    <dbReference type="NCBI Taxonomy" id="3726"/>
    <lineage>
        <taxon>Eukaryota</taxon>
        <taxon>Viridiplantae</taxon>
        <taxon>Streptophyta</taxon>
        <taxon>Embryophyta</taxon>
        <taxon>Tracheophyta</taxon>
        <taxon>Spermatophyta</taxon>
        <taxon>Magnoliopsida</taxon>
        <taxon>eudicotyledons</taxon>
        <taxon>Gunneridae</taxon>
        <taxon>Pentapetalae</taxon>
        <taxon>rosids</taxon>
        <taxon>malvids</taxon>
        <taxon>Brassicales</taxon>
        <taxon>Brassicaceae</taxon>
        <taxon>Brassiceae</taxon>
        <taxon>Raphanus</taxon>
    </lineage>
</organism>
<dbReference type="SMART" id="SM00579">
    <property type="entry name" value="FBD"/>
    <property type="match status" value="1"/>
</dbReference>
<dbReference type="SMART" id="SM00256">
    <property type="entry name" value="FBOX"/>
    <property type="match status" value="1"/>
</dbReference>
<accession>A0A9W3DJE0</accession>
<dbReference type="RefSeq" id="XP_056863736.1">
    <property type="nucleotide sequence ID" value="XM_057007756.1"/>
</dbReference>
<dbReference type="Gene3D" id="3.80.10.10">
    <property type="entry name" value="Ribonuclease Inhibitor"/>
    <property type="match status" value="1"/>
</dbReference>
<dbReference type="KEGG" id="rsz:130510985"/>
<dbReference type="InterPro" id="IPR036047">
    <property type="entry name" value="F-box-like_dom_sf"/>
</dbReference>
<protein>
    <submittedName>
        <fullName evidence="3">FBD-associated F-box protein At3g49020-like isoform X1</fullName>
    </submittedName>
</protein>
<evidence type="ECO:0000313" key="2">
    <source>
        <dbReference type="Proteomes" id="UP000504610"/>
    </source>
</evidence>
<sequence>MEQKRKIGGERMNEDMISELPEALLLHILSSVPTKDVIATSVLSKRWRSLWKMVPNLKLYFNMEYYSSEDVYRLLNLHKAPVLESLHLSIEDKSARLDIGILIGIAFSRHVRELVLDHYREDETTVRFPSVLCSYNNTLEVLKLTHDFLLDFPSRVCFDALRELHLYHVQFKDEASVCNLLSGCPRLQDLVVERFSNFDVETYTIAVPSLQRLTIEEEYNISDVDGGGYVINAPSLKCLNIKGLCFNDVCLIENAPELVEAKIEDVSDVDNENILASLTSAKRLSFYFPLEIKYPIGTIFYQLVSLELHIQGTNGWNLFSFMLDSSPKLQSIKLDSPYRGDCPVGWEWNQPKRVPECLLLHLETLVWRGYGWGREDEKQVATYILKNARQLKKATFTESKMEKRREMLNELANVVRASKSCHLVF</sequence>
<dbReference type="PANTHER" id="PTHR31900">
    <property type="entry name" value="F-BOX/RNI SUPERFAMILY PROTEIN-RELATED"/>
    <property type="match status" value="1"/>
</dbReference>
<gene>
    <name evidence="3" type="primary">LOC130510985</name>
</gene>
<dbReference type="SUPFAM" id="SSF81383">
    <property type="entry name" value="F-box domain"/>
    <property type="match status" value="1"/>
</dbReference>
<proteinExistence type="predicted"/>
<dbReference type="InterPro" id="IPR053781">
    <property type="entry name" value="F-box_AtFBL13-like"/>
</dbReference>
<reference evidence="2" key="1">
    <citation type="journal article" date="2019" name="Database">
        <title>The radish genome database (RadishGD): an integrated information resource for radish genomics.</title>
        <authorList>
            <person name="Yu H.J."/>
            <person name="Baek S."/>
            <person name="Lee Y.J."/>
            <person name="Cho A."/>
            <person name="Mun J.H."/>
        </authorList>
    </citation>
    <scope>NUCLEOTIDE SEQUENCE [LARGE SCALE GENOMIC DNA]</scope>
    <source>
        <strain evidence="2">cv. WK10039</strain>
    </source>
</reference>
<keyword evidence="2" id="KW-1185">Reference proteome</keyword>
<dbReference type="PROSITE" id="PS50181">
    <property type="entry name" value="FBOX"/>
    <property type="match status" value="1"/>
</dbReference>
<dbReference type="Pfam" id="PF08387">
    <property type="entry name" value="FBD"/>
    <property type="match status" value="1"/>
</dbReference>
<dbReference type="Proteomes" id="UP000504610">
    <property type="component" value="Chromosome 4"/>
</dbReference>